<evidence type="ECO:0000256" key="3">
    <source>
        <dbReference type="ARBA" id="ARBA00022723"/>
    </source>
</evidence>
<dbReference type="EMBL" id="BART01004792">
    <property type="protein sequence ID" value="GAG57027.1"/>
    <property type="molecule type" value="Genomic_DNA"/>
</dbReference>
<name>X0ZFS6_9ZZZZ</name>
<evidence type="ECO:0000256" key="2">
    <source>
        <dbReference type="ARBA" id="ARBA00022598"/>
    </source>
</evidence>
<dbReference type="PANTHER" id="PTHR11550:SF0">
    <property type="entry name" value="CTP SYNTHASE-RELATED"/>
    <property type="match status" value="1"/>
</dbReference>
<dbReference type="NCBIfam" id="NF003792">
    <property type="entry name" value="PRK05380.1"/>
    <property type="match status" value="1"/>
</dbReference>
<dbReference type="InterPro" id="IPR004468">
    <property type="entry name" value="CTP_synthase"/>
</dbReference>
<dbReference type="InterPro" id="IPR027417">
    <property type="entry name" value="P-loop_NTPase"/>
</dbReference>
<sequence>AGTLRPTEHGEVWVTEDGGEIDQDLGHYERFLDINIPKEHNITTGQVYGAVIDKERKGKYLGKTVQPIPHVTNEIKKRIRMPSKKEKNDFVLVEIGGTVGDYENVLFLEAVRQMKLEGDKILYVHVTYVPVLETLGEAKTKPTQHSVKLLREIGIQPDFVITRSKKPLDSVRREKIAMFCNVHEEDVISDSNIDNVYGVPLLFERQQLCKKILKKLNLRKNYNDLKTWKNFITKVRKIDKKVKIGIVGKYFDIGSFKLSDSYISVIEAVKHAAWNNNISPDI</sequence>
<organism evidence="12">
    <name type="scientific">marine sediment metagenome</name>
    <dbReference type="NCBI Taxonomy" id="412755"/>
    <lineage>
        <taxon>unclassified sequences</taxon>
        <taxon>metagenomes</taxon>
        <taxon>ecological metagenomes</taxon>
    </lineage>
</organism>
<dbReference type="InterPro" id="IPR029062">
    <property type="entry name" value="Class_I_gatase-like"/>
</dbReference>
<proteinExistence type="predicted"/>
<evidence type="ECO:0000256" key="10">
    <source>
        <dbReference type="ARBA" id="ARBA00060693"/>
    </source>
</evidence>
<evidence type="ECO:0000256" key="1">
    <source>
        <dbReference type="ARBA" id="ARBA00012291"/>
    </source>
</evidence>
<dbReference type="PANTHER" id="PTHR11550">
    <property type="entry name" value="CTP SYNTHASE"/>
    <property type="match status" value="1"/>
</dbReference>
<dbReference type="Gene3D" id="3.40.50.300">
    <property type="entry name" value="P-loop containing nucleotide triphosphate hydrolases"/>
    <property type="match status" value="1"/>
</dbReference>
<keyword evidence="5" id="KW-0067">ATP-binding</keyword>
<reference evidence="12" key="1">
    <citation type="journal article" date="2014" name="Front. Microbiol.">
        <title>High frequency of phylogenetically diverse reductive dehalogenase-homologous genes in deep subseafloor sedimentary metagenomes.</title>
        <authorList>
            <person name="Kawai M."/>
            <person name="Futagami T."/>
            <person name="Toyoda A."/>
            <person name="Takaki Y."/>
            <person name="Nishi S."/>
            <person name="Hori S."/>
            <person name="Arai W."/>
            <person name="Tsubouchi T."/>
            <person name="Morono Y."/>
            <person name="Uchiyama I."/>
            <person name="Ito T."/>
            <person name="Fujiyama A."/>
            <person name="Inagaki F."/>
            <person name="Takami H."/>
        </authorList>
    </citation>
    <scope>NUCLEOTIDE SEQUENCE</scope>
    <source>
        <strain evidence="12">Expedition CK06-06</strain>
    </source>
</reference>
<feature type="non-terminal residue" evidence="12">
    <location>
        <position position="282"/>
    </location>
</feature>
<keyword evidence="8" id="KW-0665">Pyrimidine biosynthesis</keyword>
<evidence type="ECO:0000256" key="8">
    <source>
        <dbReference type="ARBA" id="ARBA00022975"/>
    </source>
</evidence>
<keyword evidence="3" id="KW-0479">Metal-binding</keyword>
<dbReference type="GO" id="GO:0005524">
    <property type="term" value="F:ATP binding"/>
    <property type="evidence" value="ECO:0007669"/>
    <property type="project" value="UniProtKB-KW"/>
</dbReference>
<protein>
    <recommendedName>
        <fullName evidence="1">CTP synthase (glutamine hydrolyzing)</fullName>
        <ecNumber evidence="1">6.3.4.2</ecNumber>
    </recommendedName>
</protein>
<keyword evidence="4" id="KW-0547">Nucleotide-binding</keyword>
<accession>X0ZFS6</accession>
<comment type="pathway">
    <text evidence="10">Pyrimidine metabolism.</text>
</comment>
<feature type="domain" description="CTP synthase N-terminal" evidence="11">
    <location>
        <begin position="1"/>
        <end position="218"/>
    </location>
</feature>
<evidence type="ECO:0000256" key="9">
    <source>
        <dbReference type="ARBA" id="ARBA00047781"/>
    </source>
</evidence>
<keyword evidence="2" id="KW-0436">Ligase</keyword>
<dbReference type="InterPro" id="IPR017456">
    <property type="entry name" value="CTP_synthase_N"/>
</dbReference>
<dbReference type="FunFam" id="3.40.50.300:FF:000009">
    <property type="entry name" value="CTP synthase"/>
    <property type="match status" value="1"/>
</dbReference>
<evidence type="ECO:0000256" key="5">
    <source>
        <dbReference type="ARBA" id="ARBA00022840"/>
    </source>
</evidence>
<evidence type="ECO:0000256" key="7">
    <source>
        <dbReference type="ARBA" id="ARBA00022962"/>
    </source>
</evidence>
<gene>
    <name evidence="12" type="ORF">S01H4_11696</name>
</gene>
<dbReference type="Gene3D" id="3.40.50.880">
    <property type="match status" value="1"/>
</dbReference>
<evidence type="ECO:0000256" key="6">
    <source>
        <dbReference type="ARBA" id="ARBA00022842"/>
    </source>
</evidence>
<dbReference type="GO" id="GO:0003883">
    <property type="term" value="F:CTP synthase activity"/>
    <property type="evidence" value="ECO:0007669"/>
    <property type="project" value="UniProtKB-EC"/>
</dbReference>
<evidence type="ECO:0000313" key="12">
    <source>
        <dbReference type="EMBL" id="GAG57027.1"/>
    </source>
</evidence>
<dbReference type="GO" id="GO:0019856">
    <property type="term" value="P:pyrimidine nucleobase biosynthetic process"/>
    <property type="evidence" value="ECO:0007669"/>
    <property type="project" value="TreeGrafter"/>
</dbReference>
<feature type="non-terminal residue" evidence="12">
    <location>
        <position position="1"/>
    </location>
</feature>
<evidence type="ECO:0000256" key="4">
    <source>
        <dbReference type="ARBA" id="ARBA00022741"/>
    </source>
</evidence>
<dbReference type="Pfam" id="PF06418">
    <property type="entry name" value="CTP_synth_N"/>
    <property type="match status" value="1"/>
</dbReference>
<dbReference type="AlphaFoldDB" id="X0ZFS6"/>
<dbReference type="GO" id="GO:0042802">
    <property type="term" value="F:identical protein binding"/>
    <property type="evidence" value="ECO:0007669"/>
    <property type="project" value="TreeGrafter"/>
</dbReference>
<keyword evidence="6" id="KW-0460">Magnesium</keyword>
<comment type="catalytic activity">
    <reaction evidence="9">
        <text>UTP + L-glutamine + ATP + H2O = CTP + L-glutamate + ADP + phosphate + 2 H(+)</text>
        <dbReference type="Rhea" id="RHEA:26426"/>
        <dbReference type="ChEBI" id="CHEBI:15377"/>
        <dbReference type="ChEBI" id="CHEBI:15378"/>
        <dbReference type="ChEBI" id="CHEBI:29985"/>
        <dbReference type="ChEBI" id="CHEBI:30616"/>
        <dbReference type="ChEBI" id="CHEBI:37563"/>
        <dbReference type="ChEBI" id="CHEBI:43474"/>
        <dbReference type="ChEBI" id="CHEBI:46398"/>
        <dbReference type="ChEBI" id="CHEBI:58359"/>
        <dbReference type="ChEBI" id="CHEBI:456216"/>
        <dbReference type="EC" id="6.3.4.2"/>
    </reaction>
</comment>
<comment type="caution">
    <text evidence="12">The sequence shown here is derived from an EMBL/GenBank/DDBJ whole genome shotgun (WGS) entry which is preliminary data.</text>
</comment>
<dbReference type="GO" id="GO:0006241">
    <property type="term" value="P:CTP biosynthetic process"/>
    <property type="evidence" value="ECO:0007669"/>
    <property type="project" value="TreeGrafter"/>
</dbReference>
<keyword evidence="7" id="KW-0315">Glutamine amidotransferase</keyword>
<dbReference type="SUPFAM" id="SSF52540">
    <property type="entry name" value="P-loop containing nucleoside triphosphate hydrolases"/>
    <property type="match status" value="1"/>
</dbReference>
<dbReference type="EC" id="6.3.4.2" evidence="1"/>
<dbReference type="GO" id="GO:0046872">
    <property type="term" value="F:metal ion binding"/>
    <property type="evidence" value="ECO:0007669"/>
    <property type="project" value="UniProtKB-KW"/>
</dbReference>
<evidence type="ECO:0000259" key="11">
    <source>
        <dbReference type="Pfam" id="PF06418"/>
    </source>
</evidence>